<feature type="domain" description="Aminomethyltransferase C-terminal" evidence="3">
    <location>
        <begin position="353"/>
        <end position="417"/>
    </location>
</feature>
<accession>A0A381QZF3</accession>
<feature type="domain" description="GCVT N-terminal" evidence="2">
    <location>
        <begin position="37"/>
        <end position="262"/>
    </location>
</feature>
<dbReference type="InterPro" id="IPR013977">
    <property type="entry name" value="GcvT_C"/>
</dbReference>
<evidence type="ECO:0000313" key="4">
    <source>
        <dbReference type="EMBL" id="SUZ83948.1"/>
    </source>
</evidence>
<reference evidence="4" key="1">
    <citation type="submission" date="2018-05" db="EMBL/GenBank/DDBJ databases">
        <authorList>
            <person name="Lanie J.A."/>
            <person name="Ng W.-L."/>
            <person name="Kazmierczak K.M."/>
            <person name="Andrzejewski T.M."/>
            <person name="Davidsen T.M."/>
            <person name="Wayne K.J."/>
            <person name="Tettelin H."/>
            <person name="Glass J.I."/>
            <person name="Rusch D."/>
            <person name="Podicherti R."/>
            <person name="Tsui H.-C.T."/>
            <person name="Winkler M.E."/>
        </authorList>
    </citation>
    <scope>NUCLEOTIDE SEQUENCE</scope>
</reference>
<evidence type="ECO:0000256" key="1">
    <source>
        <dbReference type="SAM" id="MobiDB-lite"/>
    </source>
</evidence>
<feature type="region of interest" description="Disordered" evidence="1">
    <location>
        <begin position="261"/>
        <end position="282"/>
    </location>
</feature>
<dbReference type="SUPFAM" id="SSF101790">
    <property type="entry name" value="Aminomethyltransferase beta-barrel domain"/>
    <property type="match status" value="1"/>
</dbReference>
<dbReference type="AlphaFoldDB" id="A0A381QZF3"/>
<feature type="compositionally biased region" description="Polar residues" evidence="1">
    <location>
        <begin position="271"/>
        <end position="282"/>
    </location>
</feature>
<dbReference type="EMBL" id="UINC01001573">
    <property type="protein sequence ID" value="SUZ83948.1"/>
    <property type="molecule type" value="Genomic_DNA"/>
</dbReference>
<evidence type="ECO:0000259" key="2">
    <source>
        <dbReference type="Pfam" id="PF01571"/>
    </source>
</evidence>
<organism evidence="4">
    <name type="scientific">marine metagenome</name>
    <dbReference type="NCBI Taxonomy" id="408172"/>
    <lineage>
        <taxon>unclassified sequences</taxon>
        <taxon>metagenomes</taxon>
        <taxon>ecological metagenomes</taxon>
    </lineage>
</organism>
<dbReference type="InterPro" id="IPR006222">
    <property type="entry name" value="GCVT_N"/>
</dbReference>
<dbReference type="PANTHER" id="PTHR43757:SF2">
    <property type="entry name" value="AMINOMETHYLTRANSFERASE, MITOCHONDRIAL"/>
    <property type="match status" value="1"/>
</dbReference>
<dbReference type="Pfam" id="PF08669">
    <property type="entry name" value="GCV_T_C"/>
    <property type="match status" value="1"/>
</dbReference>
<dbReference type="InterPro" id="IPR027266">
    <property type="entry name" value="TrmE/GcvT-like"/>
</dbReference>
<proteinExistence type="predicted"/>
<dbReference type="InterPro" id="IPR028896">
    <property type="entry name" value="GcvT/YgfZ/DmdA"/>
</dbReference>
<dbReference type="Pfam" id="PF01571">
    <property type="entry name" value="GCV_T"/>
    <property type="match status" value="1"/>
</dbReference>
<dbReference type="PANTHER" id="PTHR43757">
    <property type="entry name" value="AMINOMETHYLTRANSFERASE"/>
    <property type="match status" value="1"/>
</dbReference>
<dbReference type="Gene3D" id="3.30.1360.120">
    <property type="entry name" value="Probable tRNA modification gtpase trme, domain 1"/>
    <property type="match status" value="1"/>
</dbReference>
<dbReference type="SUPFAM" id="SSF103025">
    <property type="entry name" value="Folate-binding domain"/>
    <property type="match status" value="1"/>
</dbReference>
<protein>
    <recommendedName>
        <fullName evidence="5">Aminomethyltransferase folate-binding domain-containing protein</fullName>
    </recommendedName>
</protein>
<evidence type="ECO:0008006" key="5">
    <source>
        <dbReference type="Google" id="ProtNLM"/>
    </source>
</evidence>
<name>A0A381QZF3_9ZZZZ</name>
<sequence length="423" mass="46159">MGQVGTVVWETAKASRFRPDGIVGTPFHSRTARNSATPWYFNWDLHHVVDVYDDFHTELGAIRESVAMGDMSPLCKCRIEGPDAARLVDHLVPRSTENLRVGSIQYTPWCNDDGKVVSDGLIFRLDEESYRFTGDPTTEWFLSKAEGFDVEIRDETDDYGILMVQGPRSRDVVNAATGTDWADLDFSRAAWTSVGGIDIQLARQGFTGELGYELFIPANDAAHVWDVMVEAGQPFGIQLCGEWAIDVARVEAGLLIPGPDYANAGPDRTGSHTPSASDPTCESSPYEIGMGSFVDLSKEGFVGKEALVAEHQNGGPSRTLSGLDIDWRWIVNAYLEADTAPNVSPRVDWVTKSVKSGDREVGRASSVTWSPTVSRLIAFGHLETACSDPGTEVTVDWEIAGTNKTVQAPATVTVLPFLGLRRA</sequence>
<gene>
    <name evidence="4" type="ORF">METZ01_LOCUS36802</name>
</gene>
<dbReference type="PIRSF" id="PIRSF006487">
    <property type="entry name" value="GcvT"/>
    <property type="match status" value="1"/>
</dbReference>
<evidence type="ECO:0000259" key="3">
    <source>
        <dbReference type="Pfam" id="PF08669"/>
    </source>
</evidence>
<dbReference type="InterPro" id="IPR029043">
    <property type="entry name" value="GcvT/YgfZ_C"/>
</dbReference>